<dbReference type="AlphaFoldDB" id="A0A2P2QV33"/>
<accession>A0A2P2QV33</accession>
<evidence type="ECO:0000313" key="1">
    <source>
        <dbReference type="EMBL" id="MBX70741.1"/>
    </source>
</evidence>
<name>A0A2P2QV33_RHIMU</name>
<protein>
    <submittedName>
        <fullName evidence="1">Uncharacterized protein</fullName>
    </submittedName>
</protein>
<organism evidence="1">
    <name type="scientific">Rhizophora mucronata</name>
    <name type="common">Asiatic mangrove</name>
    <dbReference type="NCBI Taxonomy" id="61149"/>
    <lineage>
        <taxon>Eukaryota</taxon>
        <taxon>Viridiplantae</taxon>
        <taxon>Streptophyta</taxon>
        <taxon>Embryophyta</taxon>
        <taxon>Tracheophyta</taxon>
        <taxon>Spermatophyta</taxon>
        <taxon>Magnoliopsida</taxon>
        <taxon>eudicotyledons</taxon>
        <taxon>Gunneridae</taxon>
        <taxon>Pentapetalae</taxon>
        <taxon>rosids</taxon>
        <taxon>fabids</taxon>
        <taxon>Malpighiales</taxon>
        <taxon>Rhizophoraceae</taxon>
        <taxon>Rhizophora</taxon>
    </lineage>
</organism>
<sequence length="16" mass="1819">MASIIAEKGNRQSNWN</sequence>
<dbReference type="EMBL" id="GGEC01090257">
    <property type="protein sequence ID" value="MBX70741.1"/>
    <property type="molecule type" value="Transcribed_RNA"/>
</dbReference>
<reference evidence="1" key="1">
    <citation type="submission" date="2018-02" db="EMBL/GenBank/DDBJ databases">
        <title>Rhizophora mucronata_Transcriptome.</title>
        <authorList>
            <person name="Meera S.P."/>
            <person name="Sreeshan A."/>
            <person name="Augustine A."/>
        </authorList>
    </citation>
    <scope>NUCLEOTIDE SEQUENCE</scope>
    <source>
        <tissue evidence="1">Leaf</tissue>
    </source>
</reference>
<proteinExistence type="predicted"/>